<organism evidence="1 2">
    <name type="scientific">Tubulinosema ratisbonensis</name>
    <dbReference type="NCBI Taxonomy" id="291195"/>
    <lineage>
        <taxon>Eukaryota</taxon>
        <taxon>Fungi</taxon>
        <taxon>Fungi incertae sedis</taxon>
        <taxon>Microsporidia</taxon>
        <taxon>Tubulinosematoidea</taxon>
        <taxon>Tubulinosematidae</taxon>
        <taxon>Tubulinosema</taxon>
    </lineage>
</organism>
<dbReference type="Gene3D" id="2.60.120.620">
    <property type="entry name" value="q2cbj1_9rhob like domain"/>
    <property type="match status" value="1"/>
</dbReference>
<accession>A0A437AMF7</accession>
<evidence type="ECO:0000313" key="1">
    <source>
        <dbReference type="EMBL" id="RVD92395.1"/>
    </source>
</evidence>
<dbReference type="EMBL" id="RCSS01000231">
    <property type="protein sequence ID" value="RVD92395.1"/>
    <property type="molecule type" value="Genomic_DNA"/>
</dbReference>
<dbReference type="VEuPathDB" id="MicrosporidiaDB:TUBRATIS_11040"/>
<proteinExistence type="predicted"/>
<protein>
    <submittedName>
        <fullName evidence="1">Proline hydroxylase</fullName>
    </submittedName>
</protein>
<dbReference type="Proteomes" id="UP000282876">
    <property type="component" value="Unassembled WGS sequence"/>
</dbReference>
<reference evidence="1 2" key="1">
    <citation type="submission" date="2018-10" db="EMBL/GenBank/DDBJ databases">
        <title>Draft genome sequence of the microsporidian Tubulinosema ratisbonensis.</title>
        <authorList>
            <person name="Polonais V."/>
            <person name="Peyretaillade E."/>
            <person name="Niehus S."/>
            <person name="Wawrzyniak I."/>
            <person name="Franchet A."/>
            <person name="Gaspin C."/>
            <person name="Reichstadt M."/>
            <person name="Belser C."/>
            <person name="Labadie K."/>
            <person name="Delbac F."/>
            <person name="Ferrandon D."/>
        </authorList>
    </citation>
    <scope>NUCLEOTIDE SEQUENCE [LARGE SCALE GENOMIC DNA]</scope>
    <source>
        <strain evidence="1 2">Franzen</strain>
    </source>
</reference>
<evidence type="ECO:0000313" key="2">
    <source>
        <dbReference type="Proteomes" id="UP000282876"/>
    </source>
</evidence>
<dbReference type="OrthoDB" id="430522at2759"/>
<name>A0A437AMF7_9MICR</name>
<gene>
    <name evidence="1" type="ORF">TUBRATIS_11040</name>
</gene>
<sequence>MIKFDYPFEHFIIKNFLSTEHYTQVYKEYSKVLFFLDFTDKYLLEHSDEISKNENFSSFFKNLDKTFSKVDQERDYWYTAFCFLYNMGHYKVCQDGRKEFDGRIESCKYLFTYYIEDYPSGELILYNKDFSNKKVIKVEKNTLIIFKVHEYSYYEVSYCYEDGRKAITGGFNTKDSLLKEIKNEIFEFTQNIVEDPYVEGINAPEGYFCYFSNMNYEFNVISSTVETPFTNRRLLKLQLKDPFLPKIKGYKLIHYSFYKIRRFDYLLLNDPINTITDKLDLFCFKVGNFCNEYIVFYDYEAEDDFDQEKNFLLRDCWLFVKRKKMDFFIKYAWDDVYMAHFVYEKE</sequence>
<dbReference type="STRING" id="291195.A0A437AMF7"/>
<dbReference type="AlphaFoldDB" id="A0A437AMF7"/>
<keyword evidence="2" id="KW-1185">Reference proteome</keyword>
<comment type="caution">
    <text evidence="1">The sequence shown here is derived from an EMBL/GenBank/DDBJ whole genome shotgun (WGS) entry which is preliminary data.</text>
</comment>